<gene>
    <name evidence="3" type="ORF">UFOPK3331_02215</name>
</gene>
<feature type="compositionally biased region" description="Low complexity" evidence="1">
    <location>
        <begin position="523"/>
        <end position="553"/>
    </location>
</feature>
<dbReference type="PANTHER" id="PTHR11319">
    <property type="entry name" value="G PROTEIN-COUPLED RECEPTOR-RELATED"/>
    <property type="match status" value="1"/>
</dbReference>
<dbReference type="InterPro" id="IPR059226">
    <property type="entry name" value="Choice_anch_Q_dom"/>
</dbReference>
<dbReference type="InterPro" id="IPR039448">
    <property type="entry name" value="Beta_helix"/>
</dbReference>
<evidence type="ECO:0000256" key="1">
    <source>
        <dbReference type="SAM" id="MobiDB-lite"/>
    </source>
</evidence>
<name>A0A6J6A2W3_9ZZZZ</name>
<feature type="region of interest" description="Disordered" evidence="1">
    <location>
        <begin position="523"/>
        <end position="568"/>
    </location>
</feature>
<protein>
    <submittedName>
        <fullName evidence="3">Unannotated protein</fullName>
    </submittedName>
</protein>
<proteinExistence type="predicted"/>
<evidence type="ECO:0000313" key="3">
    <source>
        <dbReference type="EMBL" id="CAB4347397.1"/>
    </source>
</evidence>
<dbReference type="InterPro" id="IPR011050">
    <property type="entry name" value="Pectin_lyase_fold/virulence"/>
</dbReference>
<dbReference type="InterPro" id="IPR006626">
    <property type="entry name" value="PbH1"/>
</dbReference>
<dbReference type="InterPro" id="IPR012334">
    <property type="entry name" value="Pectin_lyas_fold"/>
</dbReference>
<dbReference type="SUPFAM" id="SSF51126">
    <property type="entry name" value="Pectin lyase-like"/>
    <property type="match status" value="1"/>
</dbReference>
<accession>A0A6J6A2W3</accession>
<dbReference type="SMART" id="SM00710">
    <property type="entry name" value="PbH1"/>
    <property type="match status" value="6"/>
</dbReference>
<dbReference type="AlphaFoldDB" id="A0A6J6A2W3"/>
<feature type="domain" description="Right handed beta helix" evidence="2">
    <location>
        <begin position="182"/>
        <end position="358"/>
    </location>
</feature>
<reference evidence="3" key="1">
    <citation type="submission" date="2020-05" db="EMBL/GenBank/DDBJ databases">
        <authorList>
            <person name="Chiriac C."/>
            <person name="Salcher M."/>
            <person name="Ghai R."/>
            <person name="Kavagutti S V."/>
        </authorList>
    </citation>
    <scope>NUCLEOTIDE SEQUENCE</scope>
</reference>
<dbReference type="NCBIfam" id="NF041518">
    <property type="entry name" value="choice_anch_Q"/>
    <property type="match status" value="1"/>
</dbReference>
<sequence>METTRSLPRSAGRLAAGGSLLLGGVGTALFLAPQAGATGSTFTVTNTNDSGTGSLRQALISANADSIADTVVFDGSVSGSIHLLSRLEIKDSVVITGPGKDVLTIDASTETSGHKSAFYMYSTSATFNVSISGLRVTGANSDIDGGAFASFRTNLTLDSMQIDNNRTAGRGGAVWSWSPKDHSTVTITNSTMTDNYAKMWGGALAIKTVDSGTQDVTVSNSSILRNETLGLPSDATEPWNGGAGVELRMTGNATFTGDTIADNFILNGPNTIGVALLAVNNGDLVLSDCTISGNHADAGYTRAALFVANPGSGHVITITDSTFSNNVAPTTGALYARTDNDVTISNSTFTGNSSSTHGAGAMHIADVRSLTLNQDTISGNTAKGAKSVSDGGGGITFNSIGTFQVSGTIISGNHADVVDQQDVSLYYAGNKFMSATNSILGSIDPGITVTGTGNINSSTPGLAALADNGGRTKTMALLNSSPAINAGPSPVASFTGNQFDQRGTGFARVVGSSVDIGAFEFGATSSSSSSSTTTTASSSTTTTDSSGAATAISYDGPTSDTSSALPTTGSDSRMLIEFGIGAALLGSGMAAVAARRRQSLTFDPNNKS</sequence>
<feature type="compositionally biased region" description="Polar residues" evidence="1">
    <location>
        <begin position="556"/>
        <end position="568"/>
    </location>
</feature>
<dbReference type="PANTHER" id="PTHR11319:SF35">
    <property type="entry name" value="OUTER MEMBRANE PROTEIN PMPC-RELATED"/>
    <property type="match status" value="1"/>
</dbReference>
<evidence type="ECO:0000259" key="2">
    <source>
        <dbReference type="Pfam" id="PF13229"/>
    </source>
</evidence>
<dbReference type="Pfam" id="PF13229">
    <property type="entry name" value="Beta_helix"/>
    <property type="match status" value="1"/>
</dbReference>
<dbReference type="Gene3D" id="2.160.20.10">
    <property type="entry name" value="Single-stranded right-handed beta-helix, Pectin lyase-like"/>
    <property type="match status" value="1"/>
</dbReference>
<organism evidence="3">
    <name type="scientific">freshwater metagenome</name>
    <dbReference type="NCBI Taxonomy" id="449393"/>
    <lineage>
        <taxon>unclassified sequences</taxon>
        <taxon>metagenomes</taxon>
        <taxon>ecological metagenomes</taxon>
    </lineage>
</organism>
<dbReference type="EMBL" id="CAESAL010000172">
    <property type="protein sequence ID" value="CAB4347397.1"/>
    <property type="molecule type" value="Genomic_DNA"/>
</dbReference>